<dbReference type="OrthoDB" id="445271at2759"/>
<reference evidence="3" key="1">
    <citation type="submission" date="2014-12" db="EMBL/GenBank/DDBJ databases">
        <title>Genome Sequence of Valsa Canker Pathogens Uncovers a Specific Adaption of Colonization on Woody Bark.</title>
        <authorList>
            <person name="Yin Z."/>
            <person name="Liu H."/>
            <person name="Gao X."/>
            <person name="Li Z."/>
            <person name="Song N."/>
            <person name="Ke X."/>
            <person name="Dai Q."/>
            <person name="Wu Y."/>
            <person name="Sun Y."/>
            <person name="Xu J.-R."/>
            <person name="Kang Z.K."/>
            <person name="Wang L."/>
            <person name="Huang L."/>
        </authorList>
    </citation>
    <scope>NUCLEOTIDE SEQUENCE [LARGE SCALE GENOMIC DNA]</scope>
    <source>
        <strain evidence="3">03-8</strain>
    </source>
</reference>
<accession>A0A194VXV2</accession>
<dbReference type="EMBL" id="CM003101">
    <property type="protein sequence ID" value="KUI68635.1"/>
    <property type="molecule type" value="Genomic_DNA"/>
</dbReference>
<feature type="compositionally biased region" description="Basic residues" evidence="2">
    <location>
        <begin position="30"/>
        <end position="40"/>
    </location>
</feature>
<dbReference type="Proteomes" id="UP000078559">
    <property type="component" value="Chromosome 4"/>
</dbReference>
<keyword evidence="1" id="KW-0175">Coiled coil</keyword>
<evidence type="ECO:0000313" key="4">
    <source>
        <dbReference type="Proteomes" id="UP000078559"/>
    </source>
</evidence>
<dbReference type="SMR" id="A0A194VXV2"/>
<name>A0A194VXV2_CYTMA</name>
<gene>
    <name evidence="3" type="ORF">VM1G_03677</name>
</gene>
<evidence type="ECO:0000313" key="3">
    <source>
        <dbReference type="EMBL" id="KUI68635.1"/>
    </source>
</evidence>
<feature type="compositionally biased region" description="Basic residues" evidence="2">
    <location>
        <begin position="70"/>
        <end position="79"/>
    </location>
</feature>
<feature type="compositionally biased region" description="Polar residues" evidence="2">
    <location>
        <begin position="41"/>
        <end position="52"/>
    </location>
</feature>
<dbReference type="AlphaFoldDB" id="A0A194VXV2"/>
<proteinExistence type="predicted"/>
<evidence type="ECO:0000256" key="1">
    <source>
        <dbReference type="SAM" id="Coils"/>
    </source>
</evidence>
<dbReference type="Gene3D" id="1.10.287.1490">
    <property type="match status" value="1"/>
</dbReference>
<keyword evidence="4" id="KW-1185">Reference proteome</keyword>
<feature type="coiled-coil region" evidence="1">
    <location>
        <begin position="495"/>
        <end position="529"/>
    </location>
</feature>
<organism evidence="3 4">
    <name type="scientific">Cytospora mali</name>
    <name type="common">Apple Valsa canker fungus</name>
    <name type="synonym">Valsa mali</name>
    <dbReference type="NCBI Taxonomy" id="578113"/>
    <lineage>
        <taxon>Eukaryota</taxon>
        <taxon>Fungi</taxon>
        <taxon>Dikarya</taxon>
        <taxon>Ascomycota</taxon>
        <taxon>Pezizomycotina</taxon>
        <taxon>Sordariomycetes</taxon>
        <taxon>Sordariomycetidae</taxon>
        <taxon>Diaporthales</taxon>
        <taxon>Cytosporaceae</taxon>
        <taxon>Cytospora</taxon>
    </lineage>
</organism>
<sequence>MGEPDPAQKGKRQRQASVSNSNGNEEEPRKRTRWAAHTRSRSSLGTAASPRNESPIPLVHSDIAGVPSPRAKRARRPSKKWLESQNAGTDGEDATLVQSPASPSQPTDVSGRDYAEIYDPSVLRSLLAKAEQERDESHERLRREQAASKQLAATLLLLKARIFEATDDNLARTPGRTIDEDRAQQPLYIIKPNGSVESSHQETGLATLSSTVSTLSTVSDGVVQGHEALGDHAGVQPPATSSPTAFEAVKATYDVVRAAWPETLPDLQNVYLPLLHLPVVRQLVHRRQGEVFRLGHGTTRNLRAALCNGRGGMCTWTAAGGAYTLPSSEQSPGSQKESAEVGPAFCLGSVEGSKEKKGISSKSDTQHQHGHLSFRELGLQKNMKQIGEPQPTGKEFRLLVAQNDKLSTEKADLAKEEERLLNEVCRLNAQNMELTRQKSGATIALAILKRLREKDENLSARIVQGLERELRQEHTISQQAKSDLDKTESRQCEKIEALESEKFDLENRLERERRQANSVLEKIEDARILETKALREKAQGFETDLAEMQEGITQLDAEVAGKKDLQDQVNVVKDTLKRTQEDSTAKEKALEEKVASMEANLSHLQKVDREKRKLEAEKTERNQQIKELKAKVASLTKEVAEKAKASKIALQGVKATHSEELRHLRDLHAKDVEEKVKAGKTTLQAELAKHTKELRGLKAKVKSLSEALKTKEQEEKKLQNQLRDVITAGTRYREEAYQEASMKYTSEKGSLETEIRELKKDIETKDKQNNELQTRLRNAEDEAVLLGTEVQSHKTALDELKTQHTTEISQLEAQNRELSGLRDKALAEKMEVEAEKEARLNEASTMAGVAAKKRKDAIQKMEGRIKGLNEQLRKAEHVRLEIQKAGNEKISELETTRRQLEDKLRLQEASEEVVLAMNTGYLQTIDKLRQRLQQLEADYSQGKEYRQRAEEFMNCVRSQLNRRIEDQVLAEPDDETAAESRVTMEKLQKMLTLKLDVIDGELNWYRKSLDEEYSRRRTAEDHLKLYLTS</sequence>
<protein>
    <submittedName>
        <fullName evidence="3">Uncharacterized protein</fullName>
    </submittedName>
</protein>
<evidence type="ECO:0000256" key="2">
    <source>
        <dbReference type="SAM" id="MobiDB-lite"/>
    </source>
</evidence>
<feature type="coiled-coil region" evidence="1">
    <location>
        <begin position="562"/>
        <end position="645"/>
    </location>
</feature>
<feature type="compositionally biased region" description="Polar residues" evidence="2">
    <location>
        <begin position="96"/>
        <end position="108"/>
    </location>
</feature>
<feature type="coiled-coil region" evidence="1">
    <location>
        <begin position="680"/>
        <end position="945"/>
    </location>
</feature>
<feature type="region of interest" description="Disordered" evidence="2">
    <location>
        <begin position="1"/>
        <end position="113"/>
    </location>
</feature>